<evidence type="ECO:0000313" key="1">
    <source>
        <dbReference type="EMBL" id="KAK1862329.1"/>
    </source>
</evidence>
<accession>A0ACC3BXA0</accession>
<organism evidence="1 2">
    <name type="scientific">Pyropia yezoensis</name>
    <name type="common">Susabi-nori</name>
    <name type="synonym">Porphyra yezoensis</name>
    <dbReference type="NCBI Taxonomy" id="2788"/>
    <lineage>
        <taxon>Eukaryota</taxon>
        <taxon>Rhodophyta</taxon>
        <taxon>Bangiophyceae</taxon>
        <taxon>Bangiales</taxon>
        <taxon>Bangiaceae</taxon>
        <taxon>Pyropia</taxon>
    </lineage>
</organism>
<dbReference type="EMBL" id="CM020618">
    <property type="protein sequence ID" value="KAK1862329.1"/>
    <property type="molecule type" value="Genomic_DNA"/>
</dbReference>
<name>A0ACC3BXA0_PYRYE</name>
<comment type="caution">
    <text evidence="1">The sequence shown here is derived from an EMBL/GenBank/DDBJ whole genome shotgun (WGS) entry which is preliminary data.</text>
</comment>
<keyword evidence="2" id="KW-1185">Reference proteome</keyword>
<sequence>MGASRDVRVKRKAVVAESTRTITKKVGGDKNGGERVVTKSVGPKWYNADDVKTPVASRKHIHKPRKLRASLKAGAVMILLSGRHRGKRVVMLGSLPSGLILVTGPYAINGVPMRRVDPAYVIATSTTVDVSGVDVSKYDDAYFKRTKKPASSDADMEDSEEKKMTVPEHKVADQKTVDASLIAAIKKDHLLKGYLSSKFTLTNGQRPHELKF</sequence>
<reference evidence="1" key="1">
    <citation type="submission" date="2019-11" db="EMBL/GenBank/DDBJ databases">
        <title>Nori genome reveals adaptations in red seaweeds to the harsh intertidal environment.</title>
        <authorList>
            <person name="Wang D."/>
            <person name="Mao Y."/>
        </authorList>
    </citation>
    <scope>NUCLEOTIDE SEQUENCE</scope>
    <source>
        <tissue evidence="1">Gametophyte</tissue>
    </source>
</reference>
<evidence type="ECO:0000313" key="2">
    <source>
        <dbReference type="Proteomes" id="UP000798662"/>
    </source>
</evidence>
<proteinExistence type="predicted"/>
<gene>
    <name evidence="1" type="ORF">I4F81_004903</name>
</gene>
<protein>
    <submittedName>
        <fullName evidence="1">Uncharacterized protein</fullName>
    </submittedName>
</protein>
<dbReference type="Proteomes" id="UP000798662">
    <property type="component" value="Chromosome 1"/>
</dbReference>